<dbReference type="PROSITE" id="PS50213">
    <property type="entry name" value="FAS1"/>
    <property type="match status" value="2"/>
</dbReference>
<feature type="chain" id="PRO_5022705883" evidence="2">
    <location>
        <begin position="24"/>
        <end position="379"/>
    </location>
</feature>
<dbReference type="STRING" id="230819.A0A5C3KIE1"/>
<feature type="region of interest" description="Disordered" evidence="1">
    <location>
        <begin position="323"/>
        <end position="356"/>
    </location>
</feature>
<dbReference type="InterPro" id="IPR050904">
    <property type="entry name" value="Adhesion/Biosynth-related"/>
</dbReference>
<dbReference type="EMBL" id="ML210322">
    <property type="protein sequence ID" value="TFK19854.1"/>
    <property type="molecule type" value="Genomic_DNA"/>
</dbReference>
<evidence type="ECO:0000313" key="4">
    <source>
        <dbReference type="EMBL" id="TFK19854.1"/>
    </source>
</evidence>
<dbReference type="Gene3D" id="2.30.180.10">
    <property type="entry name" value="FAS1 domain"/>
    <property type="match status" value="2"/>
</dbReference>
<dbReference type="Pfam" id="PF02469">
    <property type="entry name" value="Fasciclin"/>
    <property type="match status" value="2"/>
</dbReference>
<feature type="domain" description="FAS1" evidence="3">
    <location>
        <begin position="189"/>
        <end position="317"/>
    </location>
</feature>
<proteinExistence type="predicted"/>
<dbReference type="Proteomes" id="UP000307440">
    <property type="component" value="Unassembled WGS sequence"/>
</dbReference>
<dbReference type="GO" id="GO:0016236">
    <property type="term" value="P:macroautophagy"/>
    <property type="evidence" value="ECO:0007669"/>
    <property type="project" value="TreeGrafter"/>
</dbReference>
<dbReference type="OrthoDB" id="286301at2759"/>
<evidence type="ECO:0000259" key="3">
    <source>
        <dbReference type="PROSITE" id="PS50213"/>
    </source>
</evidence>
<dbReference type="PANTHER" id="PTHR10900:SF77">
    <property type="entry name" value="FI19380P1"/>
    <property type="match status" value="1"/>
</dbReference>
<evidence type="ECO:0000256" key="2">
    <source>
        <dbReference type="SAM" id="SignalP"/>
    </source>
</evidence>
<gene>
    <name evidence="4" type="ORF">FA15DRAFT_674078</name>
</gene>
<dbReference type="PANTHER" id="PTHR10900">
    <property type="entry name" value="PERIOSTIN-RELATED"/>
    <property type="match status" value="1"/>
</dbReference>
<keyword evidence="5" id="KW-1185">Reference proteome</keyword>
<dbReference type="SUPFAM" id="SSF82153">
    <property type="entry name" value="FAS1 domain"/>
    <property type="match status" value="2"/>
</dbReference>
<dbReference type="InterPro" id="IPR000782">
    <property type="entry name" value="FAS1_domain"/>
</dbReference>
<organism evidence="4 5">
    <name type="scientific">Coprinopsis marcescibilis</name>
    <name type="common">Agaric fungus</name>
    <name type="synonym">Psathyrella marcescibilis</name>
    <dbReference type="NCBI Taxonomy" id="230819"/>
    <lineage>
        <taxon>Eukaryota</taxon>
        <taxon>Fungi</taxon>
        <taxon>Dikarya</taxon>
        <taxon>Basidiomycota</taxon>
        <taxon>Agaricomycotina</taxon>
        <taxon>Agaricomycetes</taxon>
        <taxon>Agaricomycetidae</taxon>
        <taxon>Agaricales</taxon>
        <taxon>Agaricineae</taxon>
        <taxon>Psathyrellaceae</taxon>
        <taxon>Coprinopsis</taxon>
    </lineage>
</organism>
<evidence type="ECO:0000313" key="5">
    <source>
        <dbReference type="Proteomes" id="UP000307440"/>
    </source>
</evidence>
<keyword evidence="2" id="KW-0732">Signal</keyword>
<dbReference type="GO" id="GO:0005615">
    <property type="term" value="C:extracellular space"/>
    <property type="evidence" value="ECO:0007669"/>
    <property type="project" value="TreeGrafter"/>
</dbReference>
<name>A0A5C3KIE1_COPMA</name>
<feature type="signal peptide" evidence="2">
    <location>
        <begin position="1"/>
        <end position="23"/>
    </location>
</feature>
<dbReference type="InterPro" id="IPR036378">
    <property type="entry name" value="FAS1_dom_sf"/>
</dbReference>
<evidence type="ECO:0000256" key="1">
    <source>
        <dbReference type="SAM" id="MobiDB-lite"/>
    </source>
</evidence>
<dbReference type="SMART" id="SM00554">
    <property type="entry name" value="FAS1"/>
    <property type="match status" value="2"/>
</dbReference>
<sequence length="379" mass="39654">MFLRPPRLLLLSTLIGSIASGWAHTLPQLIEAHDELSAFGTILGRFPDLLGNLTARGGTIFAPTNTAIRSFVSAEAGVDPEAIDLSSLTRELVSDFFSYHYLPLSLRAEDLSVRGGALVETSLLRERLANLDGTPNVVYASAYGSTGLEIAPSPLKIFSGVGQESNVTTTDLEIEGGGFVHIIDRVLNFPRTCTDTAETASLSTLLDALVRTNLTEVVDTTPKFTCFAPTDEAFRAAGIDLDALSTDQIADALKYHSIVGDIGYSTAFEDSQQYETLLGVNVTVHKREGQLFINDVAVERGNVIMTNGVAHVLSGVLVPPVSGSPSGTGGGDASGPGGSNTGAGAAPGPSSTRTADAPSALRVGKYALMSLIFATLVLV</sequence>
<reference evidence="4 5" key="1">
    <citation type="journal article" date="2019" name="Nat. Ecol. Evol.">
        <title>Megaphylogeny resolves global patterns of mushroom evolution.</title>
        <authorList>
            <person name="Varga T."/>
            <person name="Krizsan K."/>
            <person name="Foldi C."/>
            <person name="Dima B."/>
            <person name="Sanchez-Garcia M."/>
            <person name="Sanchez-Ramirez S."/>
            <person name="Szollosi G.J."/>
            <person name="Szarkandi J.G."/>
            <person name="Papp V."/>
            <person name="Albert L."/>
            <person name="Andreopoulos W."/>
            <person name="Angelini C."/>
            <person name="Antonin V."/>
            <person name="Barry K.W."/>
            <person name="Bougher N.L."/>
            <person name="Buchanan P."/>
            <person name="Buyck B."/>
            <person name="Bense V."/>
            <person name="Catcheside P."/>
            <person name="Chovatia M."/>
            <person name="Cooper J."/>
            <person name="Damon W."/>
            <person name="Desjardin D."/>
            <person name="Finy P."/>
            <person name="Geml J."/>
            <person name="Haridas S."/>
            <person name="Hughes K."/>
            <person name="Justo A."/>
            <person name="Karasinski D."/>
            <person name="Kautmanova I."/>
            <person name="Kiss B."/>
            <person name="Kocsube S."/>
            <person name="Kotiranta H."/>
            <person name="LaButti K.M."/>
            <person name="Lechner B.E."/>
            <person name="Liimatainen K."/>
            <person name="Lipzen A."/>
            <person name="Lukacs Z."/>
            <person name="Mihaltcheva S."/>
            <person name="Morgado L.N."/>
            <person name="Niskanen T."/>
            <person name="Noordeloos M.E."/>
            <person name="Ohm R.A."/>
            <person name="Ortiz-Santana B."/>
            <person name="Ovrebo C."/>
            <person name="Racz N."/>
            <person name="Riley R."/>
            <person name="Savchenko A."/>
            <person name="Shiryaev A."/>
            <person name="Soop K."/>
            <person name="Spirin V."/>
            <person name="Szebenyi C."/>
            <person name="Tomsovsky M."/>
            <person name="Tulloss R.E."/>
            <person name="Uehling J."/>
            <person name="Grigoriev I.V."/>
            <person name="Vagvolgyi C."/>
            <person name="Papp T."/>
            <person name="Martin F.M."/>
            <person name="Miettinen O."/>
            <person name="Hibbett D.S."/>
            <person name="Nagy L.G."/>
        </authorList>
    </citation>
    <scope>NUCLEOTIDE SEQUENCE [LARGE SCALE GENOMIC DNA]</scope>
    <source>
        <strain evidence="4 5">CBS 121175</strain>
    </source>
</reference>
<protein>
    <submittedName>
        <fullName evidence="4">FAS1 domain-containing protein</fullName>
    </submittedName>
</protein>
<dbReference type="AlphaFoldDB" id="A0A5C3KIE1"/>
<accession>A0A5C3KIE1</accession>
<dbReference type="GO" id="GO:0000329">
    <property type="term" value="C:fungal-type vacuole membrane"/>
    <property type="evidence" value="ECO:0007669"/>
    <property type="project" value="TreeGrafter"/>
</dbReference>
<feature type="domain" description="FAS1" evidence="3">
    <location>
        <begin position="23"/>
        <end position="187"/>
    </location>
</feature>
<feature type="compositionally biased region" description="Gly residues" evidence="1">
    <location>
        <begin position="326"/>
        <end position="341"/>
    </location>
</feature>